<proteinExistence type="predicted"/>
<keyword evidence="3" id="KW-1185">Reference proteome</keyword>
<feature type="compositionally biased region" description="Polar residues" evidence="1">
    <location>
        <begin position="1"/>
        <end position="29"/>
    </location>
</feature>
<evidence type="ECO:0000313" key="3">
    <source>
        <dbReference type="Proteomes" id="UP000544331"/>
    </source>
</evidence>
<gene>
    <name evidence="2" type="ORF">FMUND_14501</name>
</gene>
<protein>
    <submittedName>
        <fullName evidence="2">Uncharacterized protein</fullName>
    </submittedName>
</protein>
<name>A0A8H5XU06_9HYPO</name>
<evidence type="ECO:0000256" key="1">
    <source>
        <dbReference type="SAM" id="MobiDB-lite"/>
    </source>
</evidence>
<feature type="region of interest" description="Disordered" evidence="1">
    <location>
        <begin position="1"/>
        <end position="226"/>
    </location>
</feature>
<dbReference type="EMBL" id="JAAOAN010000757">
    <property type="protein sequence ID" value="KAF5700058.1"/>
    <property type="molecule type" value="Genomic_DNA"/>
</dbReference>
<feature type="compositionally biased region" description="Basic and acidic residues" evidence="1">
    <location>
        <begin position="110"/>
        <end position="159"/>
    </location>
</feature>
<dbReference type="AlphaFoldDB" id="A0A8H5XU06"/>
<feature type="compositionally biased region" description="Basic and acidic residues" evidence="1">
    <location>
        <begin position="168"/>
        <end position="219"/>
    </location>
</feature>
<comment type="caution">
    <text evidence="2">The sequence shown here is derived from an EMBL/GenBank/DDBJ whole genome shotgun (WGS) entry which is preliminary data.</text>
</comment>
<sequence>MSEENPQANNPSENFATGNAPQALDSNAATGMAVYEPKPEPQNEPNDFSPEFVAEDAPQFFRQDVPENVQVNDHSGPGNGKSREHIPREQVYGNSIRPEDELGSHTGRRVRFDENLPSRRSREKESRRRGSHEGGSHRGESHRSESHRREPRRTDDRETKSHKKESHHSKTSESHRSSSNKKDSHRSGSDRKGSHRSESRRSDSNKRDSRKSSKKEDSHKKKTIDAIPEYGRISFRKTVTHYVHQTAYIRTPVQIKKRGD</sequence>
<reference evidence="2 3" key="1">
    <citation type="submission" date="2020-05" db="EMBL/GenBank/DDBJ databases">
        <title>Identification and distribution of gene clusters putatively required for synthesis of sphingolipid metabolism inhibitors in phylogenetically diverse species of the filamentous fungus Fusarium.</title>
        <authorList>
            <person name="Kim H.-S."/>
            <person name="Busman M."/>
            <person name="Brown D.W."/>
            <person name="Divon H."/>
            <person name="Uhlig S."/>
            <person name="Proctor R.H."/>
        </authorList>
    </citation>
    <scope>NUCLEOTIDE SEQUENCE [LARGE SCALE GENOMIC DNA]</scope>
    <source>
        <strain evidence="2 3">NRRL 66235</strain>
    </source>
</reference>
<dbReference type="OrthoDB" id="5091633at2759"/>
<evidence type="ECO:0000313" key="2">
    <source>
        <dbReference type="EMBL" id="KAF5700058.1"/>
    </source>
</evidence>
<dbReference type="Proteomes" id="UP000544331">
    <property type="component" value="Unassembled WGS sequence"/>
</dbReference>
<organism evidence="2 3">
    <name type="scientific">Fusarium mundagurra</name>
    <dbReference type="NCBI Taxonomy" id="1567541"/>
    <lineage>
        <taxon>Eukaryota</taxon>
        <taxon>Fungi</taxon>
        <taxon>Dikarya</taxon>
        <taxon>Ascomycota</taxon>
        <taxon>Pezizomycotina</taxon>
        <taxon>Sordariomycetes</taxon>
        <taxon>Hypocreomycetidae</taxon>
        <taxon>Hypocreales</taxon>
        <taxon>Nectriaceae</taxon>
        <taxon>Fusarium</taxon>
        <taxon>Fusarium fujikuroi species complex</taxon>
    </lineage>
</organism>
<accession>A0A8H5XU06</accession>